<evidence type="ECO:0000313" key="2">
    <source>
        <dbReference type="EMBL" id="SEK32777.1"/>
    </source>
</evidence>
<dbReference type="PANTHER" id="PTHR43777:SF1">
    <property type="entry name" value="MOLYBDENUM COFACTOR CYTIDYLYLTRANSFERASE"/>
    <property type="match status" value="1"/>
</dbReference>
<dbReference type="Pfam" id="PF12804">
    <property type="entry name" value="NTP_transf_3"/>
    <property type="match status" value="1"/>
</dbReference>
<dbReference type="CDD" id="cd04182">
    <property type="entry name" value="GT_2_like_f"/>
    <property type="match status" value="1"/>
</dbReference>
<gene>
    <name evidence="2" type="ORF">SAMN04487910_0263</name>
</gene>
<dbReference type="EMBL" id="FOAB01000001">
    <property type="protein sequence ID" value="SEK32777.1"/>
    <property type="molecule type" value="Genomic_DNA"/>
</dbReference>
<keyword evidence="2" id="KW-0808">Transferase</keyword>
<dbReference type="STRING" id="1038014.SAMN04487910_0263"/>
<dbReference type="PANTHER" id="PTHR43777">
    <property type="entry name" value="MOLYBDENUM COFACTOR CYTIDYLYLTRANSFERASE"/>
    <property type="match status" value="1"/>
</dbReference>
<dbReference type="InterPro" id="IPR029044">
    <property type="entry name" value="Nucleotide-diphossugar_trans"/>
</dbReference>
<evidence type="ECO:0000259" key="1">
    <source>
        <dbReference type="Pfam" id="PF12804"/>
    </source>
</evidence>
<feature type="domain" description="MobA-like NTP transferase" evidence="1">
    <location>
        <begin position="8"/>
        <end position="170"/>
    </location>
</feature>
<organism evidence="2 3">
    <name type="scientific">Aquimarina amphilecti</name>
    <dbReference type="NCBI Taxonomy" id="1038014"/>
    <lineage>
        <taxon>Bacteria</taxon>
        <taxon>Pseudomonadati</taxon>
        <taxon>Bacteroidota</taxon>
        <taxon>Flavobacteriia</taxon>
        <taxon>Flavobacteriales</taxon>
        <taxon>Flavobacteriaceae</taxon>
        <taxon>Aquimarina</taxon>
    </lineage>
</organism>
<dbReference type="AlphaFoldDB" id="A0A1H7G5P7"/>
<proteinExistence type="predicted"/>
<accession>A0A1H7G5P7</accession>
<sequence>MINKIAHIILAAGSSSRMGTPKQLLPWKKDCLIIHEVKKSLELNLSETYVVLGANFELIQKEIIHFPVHVLNNKDWGLGMGSSITFGVRHLINNQIDFDAILITLVDQPLIDVSHLSCLISKFNSNQDKIIATGMKNKIGVPALFPKAHYQELLELKEDFGARYIIKKYEDDLLVIDGGNRTDDIDTIEQYNALLEREKE</sequence>
<name>A0A1H7G5P7_AQUAM</name>
<dbReference type="Gene3D" id="3.90.550.10">
    <property type="entry name" value="Spore Coat Polysaccharide Biosynthesis Protein SpsA, Chain A"/>
    <property type="match status" value="1"/>
</dbReference>
<keyword evidence="2" id="KW-0548">Nucleotidyltransferase</keyword>
<protein>
    <submittedName>
        <fullName evidence="2">Molybdenum cofactor cytidylyltransferase</fullName>
    </submittedName>
</protein>
<evidence type="ECO:0000313" key="3">
    <source>
        <dbReference type="Proteomes" id="UP000198521"/>
    </source>
</evidence>
<keyword evidence="3" id="KW-1185">Reference proteome</keyword>
<dbReference type="SUPFAM" id="SSF53448">
    <property type="entry name" value="Nucleotide-diphospho-sugar transferases"/>
    <property type="match status" value="1"/>
</dbReference>
<dbReference type="InterPro" id="IPR025877">
    <property type="entry name" value="MobA-like_NTP_Trfase"/>
</dbReference>
<reference evidence="3" key="1">
    <citation type="submission" date="2016-10" db="EMBL/GenBank/DDBJ databases">
        <authorList>
            <person name="Varghese N."/>
            <person name="Submissions S."/>
        </authorList>
    </citation>
    <scope>NUCLEOTIDE SEQUENCE [LARGE SCALE GENOMIC DNA]</scope>
    <source>
        <strain evidence="3">DSM 25232 / NCIMB 14723 / 92V</strain>
    </source>
</reference>
<dbReference type="GO" id="GO:0016779">
    <property type="term" value="F:nucleotidyltransferase activity"/>
    <property type="evidence" value="ECO:0007669"/>
    <property type="project" value="UniProtKB-KW"/>
</dbReference>
<dbReference type="Proteomes" id="UP000198521">
    <property type="component" value="Unassembled WGS sequence"/>
</dbReference>